<accession>A0A8S4QGV0</accession>
<dbReference type="AlphaFoldDB" id="A0A8S4QGV0"/>
<comment type="caution">
    <text evidence="2">The sequence shown here is derived from an EMBL/GenBank/DDBJ whole genome shotgun (WGS) entry which is preliminary data.</text>
</comment>
<proteinExistence type="predicted"/>
<evidence type="ECO:0000256" key="1">
    <source>
        <dbReference type="SAM" id="MobiDB-lite"/>
    </source>
</evidence>
<dbReference type="Proteomes" id="UP000838756">
    <property type="component" value="Unassembled WGS sequence"/>
</dbReference>
<evidence type="ECO:0000313" key="3">
    <source>
        <dbReference type="Proteomes" id="UP000838756"/>
    </source>
</evidence>
<reference evidence="2" key="1">
    <citation type="submission" date="2022-03" db="EMBL/GenBank/DDBJ databases">
        <authorList>
            <person name="Lindestad O."/>
        </authorList>
    </citation>
    <scope>NUCLEOTIDE SEQUENCE</scope>
</reference>
<evidence type="ECO:0000313" key="2">
    <source>
        <dbReference type="EMBL" id="CAH2208625.1"/>
    </source>
</evidence>
<protein>
    <submittedName>
        <fullName evidence="2">Jg22995 protein</fullName>
    </submittedName>
</protein>
<organism evidence="2 3">
    <name type="scientific">Pararge aegeria aegeria</name>
    <dbReference type="NCBI Taxonomy" id="348720"/>
    <lineage>
        <taxon>Eukaryota</taxon>
        <taxon>Metazoa</taxon>
        <taxon>Ecdysozoa</taxon>
        <taxon>Arthropoda</taxon>
        <taxon>Hexapoda</taxon>
        <taxon>Insecta</taxon>
        <taxon>Pterygota</taxon>
        <taxon>Neoptera</taxon>
        <taxon>Endopterygota</taxon>
        <taxon>Lepidoptera</taxon>
        <taxon>Glossata</taxon>
        <taxon>Ditrysia</taxon>
        <taxon>Papilionoidea</taxon>
        <taxon>Nymphalidae</taxon>
        <taxon>Satyrinae</taxon>
        <taxon>Satyrini</taxon>
        <taxon>Parargina</taxon>
        <taxon>Pararge</taxon>
    </lineage>
</organism>
<dbReference type="EMBL" id="CAKXAJ010004101">
    <property type="protein sequence ID" value="CAH2208625.1"/>
    <property type="molecule type" value="Genomic_DNA"/>
</dbReference>
<sequence>MFHNTGPRTDLCGTPLSLLRYEGTPWYRSASRRVSKGNAIDQRGGTPSRLRHQGEHRWGDLSLGVREESLDTPQELRLKGLG</sequence>
<feature type="region of interest" description="Disordered" evidence="1">
    <location>
        <begin position="33"/>
        <end position="55"/>
    </location>
</feature>
<gene>
    <name evidence="2" type="primary">jg22995</name>
    <name evidence="2" type="ORF">PAEG_LOCUS1194</name>
</gene>
<keyword evidence="3" id="KW-1185">Reference proteome</keyword>
<name>A0A8S4QGV0_9NEOP</name>